<reference evidence="2" key="1">
    <citation type="journal article" date="2014" name="Front. Microbiol.">
        <title>High frequency of phylogenetically diverse reductive dehalogenase-homologous genes in deep subseafloor sedimentary metagenomes.</title>
        <authorList>
            <person name="Kawai M."/>
            <person name="Futagami T."/>
            <person name="Toyoda A."/>
            <person name="Takaki Y."/>
            <person name="Nishi S."/>
            <person name="Hori S."/>
            <person name="Arai W."/>
            <person name="Tsubouchi T."/>
            <person name="Morono Y."/>
            <person name="Uchiyama I."/>
            <person name="Ito T."/>
            <person name="Fujiyama A."/>
            <person name="Inagaki F."/>
            <person name="Takami H."/>
        </authorList>
    </citation>
    <scope>NUCLEOTIDE SEQUENCE</scope>
    <source>
        <strain evidence="2">Expedition CK06-06</strain>
    </source>
</reference>
<comment type="caution">
    <text evidence="2">The sequence shown here is derived from an EMBL/GenBank/DDBJ whole genome shotgun (WGS) entry which is preliminary data.</text>
</comment>
<evidence type="ECO:0000313" key="2">
    <source>
        <dbReference type="EMBL" id="GAG74769.1"/>
    </source>
</evidence>
<protein>
    <recommendedName>
        <fullName evidence="1">Asparagine synthetase domain-containing protein</fullName>
    </recommendedName>
</protein>
<feature type="non-terminal residue" evidence="2">
    <location>
        <position position="105"/>
    </location>
</feature>
<name>X0ZYX6_9ZZZZ</name>
<feature type="domain" description="Asparagine synthetase" evidence="1">
    <location>
        <begin position="28"/>
        <end position="84"/>
    </location>
</feature>
<dbReference type="Pfam" id="PF00733">
    <property type="entry name" value="Asn_synthase"/>
    <property type="match status" value="1"/>
</dbReference>
<gene>
    <name evidence="2" type="ORF">S01H4_34653</name>
</gene>
<dbReference type="GO" id="GO:0004066">
    <property type="term" value="F:asparagine synthase (glutamine-hydrolyzing) activity"/>
    <property type="evidence" value="ECO:0007669"/>
    <property type="project" value="InterPro"/>
</dbReference>
<dbReference type="InterPro" id="IPR001962">
    <property type="entry name" value="Asn_synthase"/>
</dbReference>
<organism evidence="2">
    <name type="scientific">marine sediment metagenome</name>
    <dbReference type="NCBI Taxonomy" id="412755"/>
    <lineage>
        <taxon>unclassified sequences</taxon>
        <taxon>metagenomes</taxon>
        <taxon>ecological metagenomes</taxon>
    </lineage>
</organism>
<dbReference type="InterPro" id="IPR014729">
    <property type="entry name" value="Rossmann-like_a/b/a_fold"/>
</dbReference>
<sequence length="105" mass="12054">MYSLLGDEDITLSIWTKIAEGNEKILYSPFYDSDVLDYVFSMPWKLKLKRPENILRKTIARQCGVPKFIITRKKSGFGVQPRLWSKPGSAFEPLVPLASKYLISI</sequence>
<accession>X0ZYX6</accession>
<dbReference type="GO" id="GO:0006529">
    <property type="term" value="P:asparagine biosynthetic process"/>
    <property type="evidence" value="ECO:0007669"/>
    <property type="project" value="InterPro"/>
</dbReference>
<dbReference type="EMBL" id="BART01018350">
    <property type="protein sequence ID" value="GAG74769.1"/>
    <property type="molecule type" value="Genomic_DNA"/>
</dbReference>
<dbReference type="SUPFAM" id="SSF52402">
    <property type="entry name" value="Adenine nucleotide alpha hydrolases-like"/>
    <property type="match status" value="1"/>
</dbReference>
<proteinExistence type="predicted"/>
<dbReference type="AlphaFoldDB" id="X0ZYX6"/>
<dbReference type="Gene3D" id="3.40.50.620">
    <property type="entry name" value="HUPs"/>
    <property type="match status" value="1"/>
</dbReference>
<evidence type="ECO:0000259" key="1">
    <source>
        <dbReference type="Pfam" id="PF00733"/>
    </source>
</evidence>